<dbReference type="AlphaFoldDB" id="A0A1M6CLZ7"/>
<dbReference type="OrthoDB" id="9805576at2"/>
<accession>A0A1M6CLZ7</accession>
<dbReference type="EMBL" id="FQXK01000035">
    <property type="protein sequence ID" value="SHI61943.1"/>
    <property type="molecule type" value="Genomic_DNA"/>
</dbReference>
<dbReference type="GeneID" id="89511853"/>
<dbReference type="Pfam" id="PF02782">
    <property type="entry name" value="FGGY_C"/>
    <property type="match status" value="1"/>
</dbReference>
<dbReference type="GO" id="GO:0016301">
    <property type="term" value="F:kinase activity"/>
    <property type="evidence" value="ECO:0007669"/>
    <property type="project" value="UniProtKB-KW"/>
</dbReference>
<name>A0A1M6CLZ7_BUTFI</name>
<dbReference type="SUPFAM" id="SSF53067">
    <property type="entry name" value="Actin-like ATPase domain"/>
    <property type="match status" value="2"/>
</dbReference>
<dbReference type="Gene3D" id="3.30.420.40">
    <property type="match status" value="2"/>
</dbReference>
<protein>
    <submittedName>
        <fullName evidence="6">Xylulokinase</fullName>
    </submittedName>
</protein>
<dbReference type="InterPro" id="IPR018484">
    <property type="entry name" value="FGGY_N"/>
</dbReference>
<reference evidence="7" key="1">
    <citation type="submission" date="2016-11" db="EMBL/GenBank/DDBJ databases">
        <authorList>
            <person name="Varghese N."/>
            <person name="Submissions S."/>
        </authorList>
    </citation>
    <scope>NUCLEOTIDE SEQUENCE [LARGE SCALE GENOMIC DNA]</scope>
    <source>
        <strain evidence="7">DSM 3071</strain>
    </source>
</reference>
<dbReference type="InterPro" id="IPR043129">
    <property type="entry name" value="ATPase_NBD"/>
</dbReference>
<dbReference type="Proteomes" id="UP000184278">
    <property type="component" value="Unassembled WGS sequence"/>
</dbReference>
<evidence type="ECO:0000313" key="6">
    <source>
        <dbReference type="EMBL" id="SHI61943.1"/>
    </source>
</evidence>
<dbReference type="CDD" id="cd07805">
    <property type="entry name" value="ASKHA_NBD_FGGY_CvXK-like"/>
    <property type="match status" value="1"/>
</dbReference>
<evidence type="ECO:0000313" key="7">
    <source>
        <dbReference type="Proteomes" id="UP000184278"/>
    </source>
</evidence>
<evidence type="ECO:0000256" key="2">
    <source>
        <dbReference type="ARBA" id="ARBA00022679"/>
    </source>
</evidence>
<evidence type="ECO:0000259" key="4">
    <source>
        <dbReference type="Pfam" id="PF00370"/>
    </source>
</evidence>
<evidence type="ECO:0000259" key="5">
    <source>
        <dbReference type="Pfam" id="PF02782"/>
    </source>
</evidence>
<evidence type="ECO:0000256" key="1">
    <source>
        <dbReference type="ARBA" id="ARBA00009156"/>
    </source>
</evidence>
<dbReference type="InterPro" id="IPR018485">
    <property type="entry name" value="FGGY_C"/>
</dbReference>
<dbReference type="PANTHER" id="PTHR43095:SF5">
    <property type="entry name" value="XYLULOSE KINASE"/>
    <property type="match status" value="1"/>
</dbReference>
<gene>
    <name evidence="6" type="ORF">SAMN02745229_03356</name>
</gene>
<sequence>MGYVIAYDVGTTGVKTCLFSLNGKVKFICGVYASYQLYILENGGAEQDADEWWDAMCSTTRELIAKSGVSPSEIQGLSFCSQMQGLVLVDKNGKALRRPMSYMDQRAEDVFEKFGGTGLKISGLGADKLLKSLSITMAAPTSVKDPIWKYIWVREHEPEIYRQVYKWLDVKEYLISRATGRMVMTRDSAYATFLYDTRNGKNCWNRSLCRTYGVRMDHLPEIIDCSDEVGFLTTEAARQLGLSEDTRVFGGGGDATLIGVGAGCINPGETHIYSGTSGWVSTVTDKQKVDIVSMIAAVVGAKDGIYNYFAEMETAGKCFEWVKEHLALDEIGIYLQKQTVADSETSIRMSLYDYLSETVKKAKPGCGGLIFTPWLHGNRCPFEDPDAAGMFFNIKLETGKTEMLRAVLEGICFHLRWMLECSEKKVTTNKVIRFVGGGALSPVTCQMLADILDRKIETVEDAQDVGAVGAAMIAGVGLGLIPSLESARDFVTVKDTYIPNPDNKAVYDKNYHVFVKLHDANAKAFMALND</sequence>
<dbReference type="InterPro" id="IPR050406">
    <property type="entry name" value="FGGY_Carb_Kinase"/>
</dbReference>
<feature type="domain" description="Carbohydrate kinase FGGY N-terminal" evidence="4">
    <location>
        <begin position="3"/>
        <end position="257"/>
    </location>
</feature>
<dbReference type="GO" id="GO:0005975">
    <property type="term" value="P:carbohydrate metabolic process"/>
    <property type="evidence" value="ECO:0007669"/>
    <property type="project" value="InterPro"/>
</dbReference>
<dbReference type="PANTHER" id="PTHR43095">
    <property type="entry name" value="SUGAR KINASE"/>
    <property type="match status" value="1"/>
</dbReference>
<evidence type="ECO:0000256" key="3">
    <source>
        <dbReference type="ARBA" id="ARBA00022777"/>
    </source>
</evidence>
<keyword evidence="2" id="KW-0808">Transferase</keyword>
<comment type="similarity">
    <text evidence="1">Belongs to the FGGY kinase family.</text>
</comment>
<keyword evidence="7" id="KW-1185">Reference proteome</keyword>
<proteinExistence type="inferred from homology"/>
<keyword evidence="3 6" id="KW-0418">Kinase</keyword>
<dbReference type="PIRSF" id="PIRSF000538">
    <property type="entry name" value="GlpK"/>
    <property type="match status" value="1"/>
</dbReference>
<feature type="domain" description="Carbohydrate kinase FGGY C-terminal" evidence="5">
    <location>
        <begin position="273"/>
        <end position="477"/>
    </location>
</feature>
<dbReference type="RefSeq" id="WP_073389465.1">
    <property type="nucleotide sequence ID" value="NZ_FQXK01000035.1"/>
</dbReference>
<dbReference type="Pfam" id="PF00370">
    <property type="entry name" value="FGGY_N"/>
    <property type="match status" value="1"/>
</dbReference>
<dbReference type="STRING" id="1121131.SAMN02745229_03356"/>
<organism evidence="6 7">
    <name type="scientific">Butyrivibrio fibrisolvens DSM 3071</name>
    <dbReference type="NCBI Taxonomy" id="1121131"/>
    <lineage>
        <taxon>Bacteria</taxon>
        <taxon>Bacillati</taxon>
        <taxon>Bacillota</taxon>
        <taxon>Clostridia</taxon>
        <taxon>Lachnospirales</taxon>
        <taxon>Lachnospiraceae</taxon>
        <taxon>Butyrivibrio</taxon>
    </lineage>
</organism>
<dbReference type="InterPro" id="IPR000577">
    <property type="entry name" value="Carb_kinase_FGGY"/>
</dbReference>